<reference evidence="3" key="2">
    <citation type="submission" date="2021-01" db="EMBL/GenBank/DDBJ databases">
        <authorList>
            <person name="Kang M."/>
        </authorList>
    </citation>
    <scope>NUCLEOTIDE SEQUENCE</scope>
    <source>
        <strain evidence="3">KACC 17527</strain>
    </source>
</reference>
<name>A0A934WNN3_9BURK</name>
<dbReference type="AlphaFoldDB" id="A0A934WNN3"/>
<sequence length="90" mass="10438">MQTIPVHQAKDRFSALLQAVEEGEEIVITRHGKRIARIVKETEAVPSDSERERVHREAIARLEAYQQRAQVQPAIEGYTDWKSLRDTDRK</sequence>
<dbReference type="PANTHER" id="PTHR35377">
    <property type="entry name" value="ANTITOXIN VAPB49-RELATED-RELATED"/>
    <property type="match status" value="1"/>
</dbReference>
<dbReference type="Gene3D" id="3.40.1620.10">
    <property type="entry name" value="YefM-like domain"/>
    <property type="match status" value="1"/>
</dbReference>
<dbReference type="NCBIfam" id="TIGR01552">
    <property type="entry name" value="phd_fam"/>
    <property type="match status" value="1"/>
</dbReference>
<comment type="function">
    <text evidence="2">Antitoxin component of a type II toxin-antitoxin (TA) system.</text>
</comment>
<dbReference type="InterPro" id="IPR006442">
    <property type="entry name" value="Antitoxin_Phd/YefM"/>
</dbReference>
<protein>
    <recommendedName>
        <fullName evidence="2">Antitoxin</fullName>
    </recommendedName>
</protein>
<dbReference type="SUPFAM" id="SSF143120">
    <property type="entry name" value="YefM-like"/>
    <property type="match status" value="1"/>
</dbReference>
<accession>A0A934WNN3</accession>
<comment type="caution">
    <text evidence="3">The sequence shown here is derived from an EMBL/GenBank/DDBJ whole genome shotgun (WGS) entry which is preliminary data.</text>
</comment>
<comment type="similarity">
    <text evidence="1 2">Belongs to the phD/YefM antitoxin family.</text>
</comment>
<evidence type="ECO:0000256" key="2">
    <source>
        <dbReference type="RuleBase" id="RU362080"/>
    </source>
</evidence>
<gene>
    <name evidence="3" type="ORF">JJB11_16710</name>
</gene>
<dbReference type="InterPro" id="IPR036165">
    <property type="entry name" value="YefM-like_sf"/>
</dbReference>
<evidence type="ECO:0000313" key="4">
    <source>
        <dbReference type="Proteomes" id="UP000630528"/>
    </source>
</evidence>
<evidence type="ECO:0000313" key="3">
    <source>
        <dbReference type="EMBL" id="MBK6007743.1"/>
    </source>
</evidence>
<dbReference type="RefSeq" id="WP_201173813.1">
    <property type="nucleotide sequence ID" value="NZ_JAEPWM010000007.1"/>
</dbReference>
<dbReference type="PANTHER" id="PTHR35377:SF8">
    <property type="entry name" value="ANTITOXIN VAPB22"/>
    <property type="match status" value="1"/>
</dbReference>
<evidence type="ECO:0000256" key="1">
    <source>
        <dbReference type="ARBA" id="ARBA00009981"/>
    </source>
</evidence>
<organism evidence="3 4">
    <name type="scientific">Ramlibacter ginsenosidimutans</name>
    <dbReference type="NCBI Taxonomy" id="502333"/>
    <lineage>
        <taxon>Bacteria</taxon>
        <taxon>Pseudomonadati</taxon>
        <taxon>Pseudomonadota</taxon>
        <taxon>Betaproteobacteria</taxon>
        <taxon>Burkholderiales</taxon>
        <taxon>Comamonadaceae</taxon>
        <taxon>Ramlibacter</taxon>
    </lineage>
</organism>
<reference evidence="3" key="1">
    <citation type="journal article" date="2012" name="J. Microbiol. Biotechnol.">
        <title>Ramlibacter ginsenosidimutans sp. nov., with ginsenoside-converting activity.</title>
        <authorList>
            <person name="Wang L."/>
            <person name="An D.S."/>
            <person name="Kim S.G."/>
            <person name="Jin F.X."/>
            <person name="Kim S.C."/>
            <person name="Lee S.T."/>
            <person name="Im W.T."/>
        </authorList>
    </citation>
    <scope>NUCLEOTIDE SEQUENCE</scope>
    <source>
        <strain evidence="3">KACC 17527</strain>
    </source>
</reference>
<proteinExistence type="inferred from homology"/>
<dbReference type="InterPro" id="IPR051416">
    <property type="entry name" value="phD-YefM_TA_antitoxins"/>
</dbReference>
<keyword evidence="4" id="KW-1185">Reference proteome</keyword>
<dbReference type="EMBL" id="JAEPWM010000007">
    <property type="protein sequence ID" value="MBK6007743.1"/>
    <property type="molecule type" value="Genomic_DNA"/>
</dbReference>
<dbReference type="Pfam" id="PF02604">
    <property type="entry name" value="PhdYeFM_antitox"/>
    <property type="match status" value="1"/>
</dbReference>
<dbReference type="Proteomes" id="UP000630528">
    <property type="component" value="Unassembled WGS sequence"/>
</dbReference>